<accession>A0A9N9XD50</accession>
<dbReference type="AlphaFoldDB" id="A0A9N9XD50"/>
<feature type="region of interest" description="Disordered" evidence="1">
    <location>
        <begin position="598"/>
        <end position="631"/>
    </location>
</feature>
<reference evidence="2" key="1">
    <citation type="submission" date="2022-01" db="EMBL/GenBank/DDBJ databases">
        <authorList>
            <person name="King R."/>
        </authorList>
    </citation>
    <scope>NUCLEOTIDE SEQUENCE</scope>
</reference>
<gene>
    <name evidence="2" type="ORF">DIABBA_LOCUS7797</name>
</gene>
<dbReference type="Proteomes" id="UP001153709">
    <property type="component" value="Chromosome 5"/>
</dbReference>
<dbReference type="OrthoDB" id="7450257at2759"/>
<feature type="compositionally biased region" description="Acidic residues" evidence="1">
    <location>
        <begin position="608"/>
        <end position="631"/>
    </location>
</feature>
<keyword evidence="3" id="KW-1185">Reference proteome</keyword>
<name>A0A9N9XD50_DIABA</name>
<evidence type="ECO:0000256" key="1">
    <source>
        <dbReference type="SAM" id="MobiDB-lite"/>
    </source>
</evidence>
<proteinExistence type="predicted"/>
<evidence type="ECO:0000313" key="2">
    <source>
        <dbReference type="EMBL" id="CAG9834500.1"/>
    </source>
</evidence>
<organism evidence="2 3">
    <name type="scientific">Diabrotica balteata</name>
    <name type="common">Banded cucumber beetle</name>
    <dbReference type="NCBI Taxonomy" id="107213"/>
    <lineage>
        <taxon>Eukaryota</taxon>
        <taxon>Metazoa</taxon>
        <taxon>Ecdysozoa</taxon>
        <taxon>Arthropoda</taxon>
        <taxon>Hexapoda</taxon>
        <taxon>Insecta</taxon>
        <taxon>Pterygota</taxon>
        <taxon>Neoptera</taxon>
        <taxon>Endopterygota</taxon>
        <taxon>Coleoptera</taxon>
        <taxon>Polyphaga</taxon>
        <taxon>Cucujiformia</taxon>
        <taxon>Chrysomeloidea</taxon>
        <taxon>Chrysomelidae</taxon>
        <taxon>Galerucinae</taxon>
        <taxon>Diabroticina</taxon>
        <taxon>Diabroticites</taxon>
        <taxon>Diabrotica</taxon>
    </lineage>
</organism>
<evidence type="ECO:0000313" key="3">
    <source>
        <dbReference type="Proteomes" id="UP001153709"/>
    </source>
</evidence>
<sequence length="631" mass="73366">MSSCGGLSENFLLNMEFEDTSEKVKAITRRELYDILREFKGNKIDEKFTLLEDRLAQMTSCPREERNMLSRSLKYFNASFKQKWAAARNTDERFLKHNEEWLKTSLELLSWSSLKPGRPVKQFHELSERSKRRRTEEIRACVPVEELIFAERVSQGTFGNKHASKMIKEITSTPTKAKKIRKIISSKKDHVEMKYTPQEVLSLFVEGNFTRNQWTLLQIERKYIYPCYSLLQKVNKECYPDEDKITVTETIFNVELKALLDHTALRFIQYLKEVLDTLNDTEKQHLLLISKWGCDGSHQTQFKQKFKNVADDDSNIFMSSIVPVRLVVSIDGKAIKIIWQNPTPSSVRFYRPIRALFVHETKVVTKEEIEYIENQAKYLIETKDSATSVKISDNFADNGGRKAYKEPIKKWQARTPEDKKIIKETKEKVQKCFRAEMGLLVDIPKAGYGNSNDGNTSRRFFQNTECSSRITGLNRELINRFKVILEVLLSGHEIDHQKFENYAPDTAQLYVQVIQVQVIQQAILPIRQLSEEAAEARNKHFRKYRVDFSRKFSRIDCNRDVLNRLLLTSDPLISCSRLKNKQKILPFSDEAKAILITATPNPNSLDDNTVEDDDDEEDSDIIIESDYTDSE</sequence>
<protein>
    <submittedName>
        <fullName evidence="2">Uncharacterized protein</fullName>
    </submittedName>
</protein>
<dbReference type="EMBL" id="OU898280">
    <property type="protein sequence ID" value="CAG9834500.1"/>
    <property type="molecule type" value="Genomic_DNA"/>
</dbReference>